<dbReference type="STRING" id="1805209.AUJ73_03935"/>
<keyword evidence="1" id="KW-0812">Transmembrane</keyword>
<gene>
    <name evidence="2" type="ORF">AUJ73_03935</name>
</gene>
<evidence type="ECO:0000256" key="1">
    <source>
        <dbReference type="SAM" id="Phobius"/>
    </source>
</evidence>
<keyword evidence="1" id="KW-0472">Membrane</keyword>
<evidence type="ECO:0000313" key="3">
    <source>
        <dbReference type="Proteomes" id="UP000183120"/>
    </source>
</evidence>
<organism evidence="2 3">
    <name type="scientific">Candidatus Gottesmanbacteria bacterium CG1_02_37_22</name>
    <dbReference type="NCBI Taxonomy" id="1805209"/>
    <lineage>
        <taxon>Bacteria</taxon>
        <taxon>Candidatus Gottesmaniibacteriota</taxon>
    </lineage>
</organism>
<reference evidence="2 3" key="1">
    <citation type="journal article" date="2016" name="Environ. Microbiol.">
        <title>Genomic resolution of a cold subsurface aquifer community provides metabolic insights for novel microbes adapted to high CO concentrations.</title>
        <authorList>
            <person name="Probst A.J."/>
            <person name="Castelle C.J."/>
            <person name="Singh A."/>
            <person name="Brown C.T."/>
            <person name="Anantharaman K."/>
            <person name="Sharon I."/>
            <person name="Hug L.A."/>
            <person name="Burstein D."/>
            <person name="Emerson J.B."/>
            <person name="Thomas B.C."/>
            <person name="Banfield J.F."/>
        </authorList>
    </citation>
    <scope>NUCLEOTIDE SEQUENCE [LARGE SCALE GENOMIC DNA]</scope>
    <source>
        <strain evidence="2">CG1_02_37_22</strain>
    </source>
</reference>
<proteinExistence type="predicted"/>
<comment type="caution">
    <text evidence="2">The sequence shown here is derived from an EMBL/GenBank/DDBJ whole genome shotgun (WGS) entry which is preliminary data.</text>
</comment>
<evidence type="ECO:0000313" key="2">
    <source>
        <dbReference type="EMBL" id="OIO13345.1"/>
    </source>
</evidence>
<accession>A0A1J4TQ08</accession>
<feature type="transmembrane region" description="Helical" evidence="1">
    <location>
        <begin position="6"/>
        <end position="26"/>
    </location>
</feature>
<dbReference type="EMBL" id="MNUY01000061">
    <property type="protein sequence ID" value="OIO13345.1"/>
    <property type="molecule type" value="Genomic_DNA"/>
</dbReference>
<protein>
    <submittedName>
        <fullName evidence="2">Uncharacterized protein</fullName>
    </submittedName>
</protein>
<sequence>MNRKELTILSIITFITVTVWIILGIYHTKINSSIEGIQLKNTTPLTASFDNDIIKELEKREE</sequence>
<keyword evidence="1" id="KW-1133">Transmembrane helix</keyword>
<dbReference type="Proteomes" id="UP000183120">
    <property type="component" value="Unassembled WGS sequence"/>
</dbReference>
<name>A0A1J4TQ08_9BACT</name>
<dbReference type="AlphaFoldDB" id="A0A1J4TQ08"/>